<dbReference type="Pfam" id="PF13359">
    <property type="entry name" value="DDE_Tnp_4"/>
    <property type="match status" value="1"/>
</dbReference>
<evidence type="ECO:0000256" key="7">
    <source>
        <dbReference type="ARBA" id="ARBA00023242"/>
    </source>
</evidence>
<dbReference type="InterPro" id="IPR045249">
    <property type="entry name" value="HARBI1-like"/>
</dbReference>
<comment type="subcellular location">
    <subcellularLocation>
        <location evidence="2">Nucleus</location>
    </subcellularLocation>
</comment>
<dbReference type="InterPro" id="IPR027806">
    <property type="entry name" value="HARBI1_dom"/>
</dbReference>
<dbReference type="AlphaFoldDB" id="A0AAE0YDL8"/>
<evidence type="ECO:0000259" key="8">
    <source>
        <dbReference type="Pfam" id="PF13359"/>
    </source>
</evidence>
<feature type="domain" description="DDE Tnp4" evidence="8">
    <location>
        <begin position="108"/>
        <end position="272"/>
    </location>
</feature>
<dbReference type="Proteomes" id="UP001283361">
    <property type="component" value="Unassembled WGS sequence"/>
</dbReference>
<name>A0AAE0YDL8_9GAST</name>
<evidence type="ECO:0000256" key="6">
    <source>
        <dbReference type="ARBA" id="ARBA00022801"/>
    </source>
</evidence>
<keyword evidence="7" id="KW-0539">Nucleus</keyword>
<dbReference type="GO" id="GO:0016787">
    <property type="term" value="F:hydrolase activity"/>
    <property type="evidence" value="ECO:0007669"/>
    <property type="project" value="UniProtKB-KW"/>
</dbReference>
<reference evidence="9" key="1">
    <citation type="journal article" date="2023" name="G3 (Bethesda)">
        <title>A reference genome for the long-term kleptoplast-retaining sea slug Elysia crispata morphotype clarki.</title>
        <authorList>
            <person name="Eastman K.E."/>
            <person name="Pendleton A.L."/>
            <person name="Shaikh M.A."/>
            <person name="Suttiyut T."/>
            <person name="Ogas R."/>
            <person name="Tomko P."/>
            <person name="Gavelis G."/>
            <person name="Widhalm J.R."/>
            <person name="Wisecaver J.H."/>
        </authorList>
    </citation>
    <scope>NUCLEOTIDE SEQUENCE</scope>
    <source>
        <strain evidence="9">ECLA1</strain>
    </source>
</reference>
<keyword evidence="6" id="KW-0378">Hydrolase</keyword>
<comment type="caution">
    <text evidence="9">The sequence shown here is derived from an EMBL/GenBank/DDBJ whole genome shotgun (WGS) entry which is preliminary data.</text>
</comment>
<evidence type="ECO:0000256" key="3">
    <source>
        <dbReference type="ARBA" id="ARBA00006958"/>
    </source>
</evidence>
<keyword evidence="10" id="KW-1185">Reference proteome</keyword>
<keyword evidence="5" id="KW-0479">Metal-binding</keyword>
<proteinExistence type="inferred from homology"/>
<comment type="cofactor">
    <cofactor evidence="1">
        <name>a divalent metal cation</name>
        <dbReference type="ChEBI" id="CHEBI:60240"/>
    </cofactor>
</comment>
<evidence type="ECO:0000256" key="2">
    <source>
        <dbReference type="ARBA" id="ARBA00004123"/>
    </source>
</evidence>
<dbReference type="GO" id="GO:0004518">
    <property type="term" value="F:nuclease activity"/>
    <property type="evidence" value="ECO:0007669"/>
    <property type="project" value="UniProtKB-KW"/>
</dbReference>
<accession>A0AAE0YDL8</accession>
<gene>
    <name evidence="9" type="ORF">RRG08_067319</name>
</gene>
<dbReference type="GO" id="GO:0046872">
    <property type="term" value="F:metal ion binding"/>
    <property type="evidence" value="ECO:0007669"/>
    <property type="project" value="UniProtKB-KW"/>
</dbReference>
<sequence>MDLACRLDSSSVSSLSSKFDVVEEFRSSANGSRNNIDLYLASGENHVSLSFHFRVGVTTVRKITTDTCAVLWDVLHLQVMPPPDAEQWMNIATDFYTRFNFPLCLGAIDGKHIRIKKPASSGSLYYNYKGFFSIILLAVTDSQGKFVVVDVGWCGSNNDGGVFHISVLGQSLASGTLNLPTEGTIPQTDIKLPFVFVADDAFPLKDNIMKPFSHRQFTREKEVFNNRLSRARNVVEGSFGRVAMMWRLLQRPMDVQPNTATDTVKAITVLHNFIIIEEPNRVSPCNSGGEQLQARNNLTGFQGSITNGINRSTNNALRVRETFMKYYTSPTGALPWQNDQCVTRPTPD</sequence>
<keyword evidence="4" id="KW-0540">Nuclease</keyword>
<evidence type="ECO:0000256" key="4">
    <source>
        <dbReference type="ARBA" id="ARBA00022722"/>
    </source>
</evidence>
<comment type="similarity">
    <text evidence="3">Belongs to the HARBI1 family.</text>
</comment>
<organism evidence="9 10">
    <name type="scientific">Elysia crispata</name>
    <name type="common">lettuce slug</name>
    <dbReference type="NCBI Taxonomy" id="231223"/>
    <lineage>
        <taxon>Eukaryota</taxon>
        <taxon>Metazoa</taxon>
        <taxon>Spiralia</taxon>
        <taxon>Lophotrochozoa</taxon>
        <taxon>Mollusca</taxon>
        <taxon>Gastropoda</taxon>
        <taxon>Heterobranchia</taxon>
        <taxon>Euthyneura</taxon>
        <taxon>Panpulmonata</taxon>
        <taxon>Sacoglossa</taxon>
        <taxon>Placobranchoidea</taxon>
        <taxon>Plakobranchidae</taxon>
        <taxon>Elysia</taxon>
    </lineage>
</organism>
<dbReference type="EMBL" id="JAWDGP010006417">
    <property type="protein sequence ID" value="KAK3741489.1"/>
    <property type="molecule type" value="Genomic_DNA"/>
</dbReference>
<dbReference type="PANTHER" id="PTHR22930:SF269">
    <property type="entry name" value="NUCLEASE HARBI1-LIKE PROTEIN"/>
    <property type="match status" value="1"/>
</dbReference>
<dbReference type="PANTHER" id="PTHR22930">
    <property type="match status" value="1"/>
</dbReference>
<evidence type="ECO:0000256" key="5">
    <source>
        <dbReference type="ARBA" id="ARBA00022723"/>
    </source>
</evidence>
<evidence type="ECO:0000313" key="9">
    <source>
        <dbReference type="EMBL" id="KAK3741489.1"/>
    </source>
</evidence>
<protein>
    <recommendedName>
        <fullName evidence="8">DDE Tnp4 domain-containing protein</fullName>
    </recommendedName>
</protein>
<evidence type="ECO:0000256" key="1">
    <source>
        <dbReference type="ARBA" id="ARBA00001968"/>
    </source>
</evidence>
<evidence type="ECO:0000313" key="10">
    <source>
        <dbReference type="Proteomes" id="UP001283361"/>
    </source>
</evidence>
<dbReference type="GO" id="GO:0005634">
    <property type="term" value="C:nucleus"/>
    <property type="evidence" value="ECO:0007669"/>
    <property type="project" value="UniProtKB-SubCell"/>
</dbReference>